<proteinExistence type="predicted"/>
<gene>
    <name evidence="2" type="ORF">Goshw_027124</name>
</gene>
<dbReference type="OrthoDB" id="1001777at2759"/>
<accession>A0A7J9M805</accession>
<keyword evidence="3" id="KW-1185">Reference proteome</keyword>
<dbReference type="Proteomes" id="UP000593576">
    <property type="component" value="Unassembled WGS sequence"/>
</dbReference>
<protein>
    <submittedName>
        <fullName evidence="2">Uncharacterized protein</fullName>
    </submittedName>
</protein>
<evidence type="ECO:0000313" key="2">
    <source>
        <dbReference type="EMBL" id="MBA0867094.1"/>
    </source>
</evidence>
<keyword evidence="1" id="KW-0472">Membrane</keyword>
<dbReference type="AlphaFoldDB" id="A0A7J9M805"/>
<keyword evidence="1" id="KW-1133">Transmembrane helix</keyword>
<feature type="transmembrane region" description="Helical" evidence="1">
    <location>
        <begin position="20"/>
        <end position="40"/>
    </location>
</feature>
<organism evidence="2 3">
    <name type="scientific">Gossypium schwendimanii</name>
    <name type="common">Cotton</name>
    <dbReference type="NCBI Taxonomy" id="34291"/>
    <lineage>
        <taxon>Eukaryota</taxon>
        <taxon>Viridiplantae</taxon>
        <taxon>Streptophyta</taxon>
        <taxon>Embryophyta</taxon>
        <taxon>Tracheophyta</taxon>
        <taxon>Spermatophyta</taxon>
        <taxon>Magnoliopsida</taxon>
        <taxon>eudicotyledons</taxon>
        <taxon>Gunneridae</taxon>
        <taxon>Pentapetalae</taxon>
        <taxon>rosids</taxon>
        <taxon>malvids</taxon>
        <taxon>Malvales</taxon>
        <taxon>Malvaceae</taxon>
        <taxon>Malvoideae</taxon>
        <taxon>Gossypium</taxon>
    </lineage>
</organism>
<evidence type="ECO:0000256" key="1">
    <source>
        <dbReference type="SAM" id="Phobius"/>
    </source>
</evidence>
<reference evidence="2 3" key="1">
    <citation type="journal article" date="2019" name="Genome Biol. Evol.">
        <title>Insights into the evolution of the New World diploid cottons (Gossypium, subgenus Houzingenia) based on genome sequencing.</title>
        <authorList>
            <person name="Grover C.E."/>
            <person name="Arick M.A. 2nd"/>
            <person name="Thrash A."/>
            <person name="Conover J.L."/>
            <person name="Sanders W.S."/>
            <person name="Peterson D.G."/>
            <person name="Frelichowski J.E."/>
            <person name="Scheffler J.A."/>
            <person name="Scheffler B.E."/>
            <person name="Wendel J.F."/>
        </authorList>
    </citation>
    <scope>NUCLEOTIDE SEQUENCE [LARGE SCALE GENOMIC DNA]</scope>
    <source>
        <strain evidence="2">1</strain>
        <tissue evidence="2">Leaf</tissue>
    </source>
</reference>
<dbReference type="EMBL" id="JABFAF010000009">
    <property type="protein sequence ID" value="MBA0867094.1"/>
    <property type="molecule type" value="Genomic_DNA"/>
</dbReference>
<comment type="caution">
    <text evidence="2">The sequence shown here is derived from an EMBL/GenBank/DDBJ whole genome shotgun (WGS) entry which is preliminary data.</text>
</comment>
<keyword evidence="1" id="KW-0812">Transmembrane</keyword>
<sequence>MALGSETREMVGLDGNVEYPFGVYFLALIVVAFVFPRTLLTLEKTKIPVGNALVLTSPHPTLNSLTLIFSKIMRYMNESGAIKDAENVLPNVTNPERYDLQMGNLNNFGTHFFYGGPGYSDKCL</sequence>
<evidence type="ECO:0000313" key="3">
    <source>
        <dbReference type="Proteomes" id="UP000593576"/>
    </source>
</evidence>
<name>A0A7J9M805_GOSSC</name>